<dbReference type="InParanoid" id="A0A0C3DMG3"/>
<evidence type="ECO:0000256" key="11">
    <source>
        <dbReference type="ARBA" id="ARBA00022833"/>
    </source>
</evidence>
<feature type="domain" description="RING-type" evidence="17">
    <location>
        <begin position="655"/>
        <end position="715"/>
    </location>
</feature>
<feature type="compositionally biased region" description="Pro residues" evidence="15">
    <location>
        <begin position="458"/>
        <end position="468"/>
    </location>
</feature>
<dbReference type="InterPro" id="IPR013083">
    <property type="entry name" value="Znf_RING/FYVE/PHD"/>
</dbReference>
<evidence type="ECO:0000256" key="12">
    <source>
        <dbReference type="ARBA" id="ARBA00022989"/>
    </source>
</evidence>
<keyword evidence="7" id="KW-0479">Metal-binding</keyword>
<evidence type="ECO:0000256" key="13">
    <source>
        <dbReference type="ARBA" id="ARBA00023136"/>
    </source>
</evidence>
<feature type="transmembrane region" description="Helical" evidence="16">
    <location>
        <begin position="394"/>
        <end position="414"/>
    </location>
</feature>
<dbReference type="Pfam" id="PF11145">
    <property type="entry name" value="DUF2921"/>
    <property type="match status" value="1"/>
</dbReference>
<feature type="transmembrane region" description="Helical" evidence="16">
    <location>
        <begin position="535"/>
        <end position="554"/>
    </location>
</feature>
<feature type="transmembrane region" description="Helical" evidence="16">
    <location>
        <begin position="355"/>
        <end position="373"/>
    </location>
</feature>
<evidence type="ECO:0000256" key="8">
    <source>
        <dbReference type="ARBA" id="ARBA00022729"/>
    </source>
</evidence>
<dbReference type="PANTHER" id="PTHR22763">
    <property type="entry name" value="RING ZINC FINGER PROTEIN"/>
    <property type="match status" value="1"/>
</dbReference>
<dbReference type="PROSITE" id="PS50089">
    <property type="entry name" value="ZF_RING_2"/>
    <property type="match status" value="1"/>
</dbReference>
<dbReference type="STRING" id="1036808.A0A0C3DMG3"/>
<protein>
    <recommendedName>
        <fullName evidence="4">RING-type E3 ubiquitin transferase</fullName>
        <ecNumber evidence="4">2.3.2.27</ecNumber>
    </recommendedName>
</protein>
<dbReference type="Gene3D" id="3.30.40.10">
    <property type="entry name" value="Zinc/RING finger domain, C3HC4 (zinc finger)"/>
    <property type="match status" value="1"/>
</dbReference>
<evidence type="ECO:0000256" key="9">
    <source>
        <dbReference type="ARBA" id="ARBA00022771"/>
    </source>
</evidence>
<keyword evidence="10" id="KW-0833">Ubl conjugation pathway</keyword>
<comment type="subcellular location">
    <subcellularLocation>
        <location evidence="2">Endomembrane system</location>
        <topology evidence="2">Multi-pass membrane protein</topology>
    </subcellularLocation>
</comment>
<evidence type="ECO:0000256" key="16">
    <source>
        <dbReference type="SAM" id="Phobius"/>
    </source>
</evidence>
<reference evidence="19" key="2">
    <citation type="submission" date="2015-01" db="EMBL/GenBank/DDBJ databases">
        <title>Evolutionary Origins and Diversification of the Mycorrhizal Mutualists.</title>
        <authorList>
            <consortium name="DOE Joint Genome Institute"/>
            <consortium name="Mycorrhizal Genomics Consortium"/>
            <person name="Kohler A."/>
            <person name="Kuo A."/>
            <person name="Nagy L.G."/>
            <person name="Floudas D."/>
            <person name="Copeland A."/>
            <person name="Barry K.W."/>
            <person name="Cichocki N."/>
            <person name="Veneault-Fourrey C."/>
            <person name="LaButti K."/>
            <person name="Lindquist E.A."/>
            <person name="Lipzen A."/>
            <person name="Lundell T."/>
            <person name="Morin E."/>
            <person name="Murat C."/>
            <person name="Riley R."/>
            <person name="Ohm R."/>
            <person name="Sun H."/>
            <person name="Tunlid A."/>
            <person name="Henrissat B."/>
            <person name="Grigoriev I.V."/>
            <person name="Hibbett D.S."/>
            <person name="Martin F."/>
        </authorList>
    </citation>
    <scope>NUCLEOTIDE SEQUENCE [LARGE SCALE GENOMIC DNA]</scope>
    <source>
        <strain evidence="19">Foug A</strain>
    </source>
</reference>
<dbReference type="EMBL" id="KN822104">
    <property type="protein sequence ID" value="KIM57226.1"/>
    <property type="molecule type" value="Genomic_DNA"/>
</dbReference>
<dbReference type="SUPFAM" id="SSF57850">
    <property type="entry name" value="RING/U-box"/>
    <property type="match status" value="1"/>
</dbReference>
<dbReference type="UniPathway" id="UPA00143"/>
<accession>A0A0C3DMG3</accession>
<name>A0A0C3DMG3_9AGAM</name>
<evidence type="ECO:0000313" key="18">
    <source>
        <dbReference type="EMBL" id="KIM57226.1"/>
    </source>
</evidence>
<dbReference type="EC" id="2.3.2.27" evidence="4"/>
<evidence type="ECO:0000256" key="7">
    <source>
        <dbReference type="ARBA" id="ARBA00022723"/>
    </source>
</evidence>
<evidence type="ECO:0000256" key="5">
    <source>
        <dbReference type="ARBA" id="ARBA00022679"/>
    </source>
</evidence>
<keyword evidence="12 16" id="KW-1133">Transmembrane helix</keyword>
<dbReference type="Proteomes" id="UP000053989">
    <property type="component" value="Unassembled WGS sequence"/>
</dbReference>
<feature type="transmembrane region" description="Helical" evidence="16">
    <location>
        <begin position="420"/>
        <end position="436"/>
    </location>
</feature>
<dbReference type="SMART" id="SM00184">
    <property type="entry name" value="RING"/>
    <property type="match status" value="1"/>
</dbReference>
<evidence type="ECO:0000256" key="14">
    <source>
        <dbReference type="PROSITE-ProRule" id="PRU00175"/>
    </source>
</evidence>
<reference evidence="18 19" key="1">
    <citation type="submission" date="2014-04" db="EMBL/GenBank/DDBJ databases">
        <authorList>
            <consortium name="DOE Joint Genome Institute"/>
            <person name="Kuo A."/>
            <person name="Kohler A."/>
            <person name="Nagy L.G."/>
            <person name="Floudas D."/>
            <person name="Copeland A."/>
            <person name="Barry K.W."/>
            <person name="Cichocki N."/>
            <person name="Veneault-Fourrey C."/>
            <person name="LaButti K."/>
            <person name="Lindquist E.A."/>
            <person name="Lipzen A."/>
            <person name="Lundell T."/>
            <person name="Morin E."/>
            <person name="Murat C."/>
            <person name="Sun H."/>
            <person name="Tunlid A."/>
            <person name="Henrissat B."/>
            <person name="Grigoriev I.V."/>
            <person name="Hibbett D.S."/>
            <person name="Martin F."/>
            <person name="Nordberg H.P."/>
            <person name="Cantor M.N."/>
            <person name="Hua S.X."/>
        </authorList>
    </citation>
    <scope>NUCLEOTIDE SEQUENCE [LARGE SCALE GENOMIC DNA]</scope>
    <source>
        <strain evidence="18 19">Foug A</strain>
    </source>
</reference>
<keyword evidence="19" id="KW-1185">Reference proteome</keyword>
<comment type="pathway">
    <text evidence="3">Protein modification; protein ubiquitination.</text>
</comment>
<dbReference type="GO" id="GO:0044695">
    <property type="term" value="C:Dsc E3 ubiquitin ligase complex"/>
    <property type="evidence" value="ECO:0007669"/>
    <property type="project" value="TreeGrafter"/>
</dbReference>
<keyword evidence="11" id="KW-0862">Zinc</keyword>
<feature type="compositionally biased region" description="Polar residues" evidence="15">
    <location>
        <begin position="473"/>
        <end position="486"/>
    </location>
</feature>
<comment type="catalytic activity">
    <reaction evidence="1">
        <text>S-ubiquitinyl-[E2 ubiquitin-conjugating enzyme]-L-cysteine + [acceptor protein]-L-lysine = [E2 ubiquitin-conjugating enzyme]-L-cysteine + N(6)-ubiquitinyl-[acceptor protein]-L-lysine.</text>
        <dbReference type="EC" id="2.3.2.27"/>
    </reaction>
</comment>
<dbReference type="GO" id="GO:0016567">
    <property type="term" value="P:protein ubiquitination"/>
    <property type="evidence" value="ECO:0007669"/>
    <property type="project" value="UniProtKB-UniPathway"/>
</dbReference>
<dbReference type="GO" id="GO:0061630">
    <property type="term" value="F:ubiquitin protein ligase activity"/>
    <property type="evidence" value="ECO:0007669"/>
    <property type="project" value="UniProtKB-EC"/>
</dbReference>
<organism evidence="18 19">
    <name type="scientific">Scleroderma citrinum Foug A</name>
    <dbReference type="NCBI Taxonomy" id="1036808"/>
    <lineage>
        <taxon>Eukaryota</taxon>
        <taxon>Fungi</taxon>
        <taxon>Dikarya</taxon>
        <taxon>Basidiomycota</taxon>
        <taxon>Agaricomycotina</taxon>
        <taxon>Agaricomycetes</taxon>
        <taxon>Agaricomycetidae</taxon>
        <taxon>Boletales</taxon>
        <taxon>Sclerodermatineae</taxon>
        <taxon>Sclerodermataceae</taxon>
        <taxon>Scleroderma</taxon>
    </lineage>
</organism>
<dbReference type="GO" id="GO:0012505">
    <property type="term" value="C:endomembrane system"/>
    <property type="evidence" value="ECO:0007669"/>
    <property type="project" value="UniProtKB-SubCell"/>
</dbReference>
<dbReference type="PANTHER" id="PTHR22763:SF162">
    <property type="entry name" value="TRANSMEMBRANE E3 UBIQUITIN-PROTEIN LIGASE 1"/>
    <property type="match status" value="1"/>
</dbReference>
<feature type="transmembrane region" description="Helical" evidence="16">
    <location>
        <begin position="595"/>
        <end position="613"/>
    </location>
</feature>
<keyword evidence="8" id="KW-0732">Signal</keyword>
<dbReference type="FunCoup" id="A0A0C3DMG3">
    <property type="interactions" value="31"/>
</dbReference>
<evidence type="ECO:0000256" key="3">
    <source>
        <dbReference type="ARBA" id="ARBA00004906"/>
    </source>
</evidence>
<dbReference type="GO" id="GO:0008270">
    <property type="term" value="F:zinc ion binding"/>
    <property type="evidence" value="ECO:0007669"/>
    <property type="project" value="UniProtKB-KW"/>
</dbReference>
<evidence type="ECO:0000256" key="15">
    <source>
        <dbReference type="SAM" id="MobiDB-lite"/>
    </source>
</evidence>
<dbReference type="OrthoDB" id="9984778at2759"/>
<dbReference type="AlphaFoldDB" id="A0A0C3DMG3"/>
<evidence type="ECO:0000256" key="6">
    <source>
        <dbReference type="ARBA" id="ARBA00022692"/>
    </source>
</evidence>
<keyword evidence="13 16" id="KW-0472">Membrane</keyword>
<evidence type="ECO:0000256" key="1">
    <source>
        <dbReference type="ARBA" id="ARBA00000900"/>
    </source>
</evidence>
<keyword evidence="5" id="KW-0808">Transferase</keyword>
<evidence type="ECO:0000313" key="19">
    <source>
        <dbReference type="Proteomes" id="UP000053989"/>
    </source>
</evidence>
<keyword evidence="9 14" id="KW-0863">Zinc-finger</keyword>
<gene>
    <name evidence="18" type="ORF">SCLCIDRAFT_1219692</name>
</gene>
<feature type="transmembrane region" description="Helical" evidence="16">
    <location>
        <begin position="566"/>
        <end position="583"/>
    </location>
</feature>
<dbReference type="Pfam" id="PF13639">
    <property type="entry name" value="zf-RING_2"/>
    <property type="match status" value="1"/>
</dbReference>
<dbReference type="InterPro" id="IPR021319">
    <property type="entry name" value="DUF2921"/>
</dbReference>
<keyword evidence="6 16" id="KW-0812">Transmembrane</keyword>
<evidence type="ECO:0000256" key="2">
    <source>
        <dbReference type="ARBA" id="ARBA00004127"/>
    </source>
</evidence>
<evidence type="ECO:0000259" key="17">
    <source>
        <dbReference type="PROSITE" id="PS50089"/>
    </source>
</evidence>
<feature type="transmembrane region" description="Helical" evidence="16">
    <location>
        <begin position="21"/>
        <end position="37"/>
    </location>
</feature>
<dbReference type="InterPro" id="IPR050731">
    <property type="entry name" value="HRD1_E3_ubiq-ligases"/>
</dbReference>
<dbReference type="GO" id="GO:0043161">
    <property type="term" value="P:proteasome-mediated ubiquitin-dependent protein catabolic process"/>
    <property type="evidence" value="ECO:0007669"/>
    <property type="project" value="TreeGrafter"/>
</dbReference>
<dbReference type="HOGENOM" id="CLU_014026_0_0_1"/>
<evidence type="ECO:0000256" key="10">
    <source>
        <dbReference type="ARBA" id="ARBA00022786"/>
    </source>
</evidence>
<feature type="region of interest" description="Disordered" evidence="15">
    <location>
        <begin position="453"/>
        <end position="493"/>
    </location>
</feature>
<proteinExistence type="predicted"/>
<sequence>MDPGEADNTQQPARTQQQHRSSIPSFLFIIFLLFMLTNHSGDEFLARNHYQETLRSLTYQLSNFTAWMNGSESNFVMPNRRQSTAPLVESLMTFGSRLDPSSASYFPNITGFLRGELDFYNISLSNLNETDLSWKSYAQSYMADSNMTEVTNQLGTWNWNATQKMSWSIMDRALIKGKNSSDDIAVVHGRIDLADRESGSETRLEFEGVHFLANGSIYGFAEPTGHRIDIRYLPAIVPEELHNDTAGLVQLELQSRIDKVKQMIDAGVIDQESSDSNSGTQSNCGFLAFAQIEPSMISEELMRDVESELQKPTGKWTAEVFPPHLNGVLISRDCGILYRLRNGVGLRSQLFFRKVTTYAGVSAVVYLVILTLLTRQIGQSHTSASLSRLSVWTFYTQAIVDAVSFAGHITFAILANGRPSLALVAPAFIACVLFSLEAQHAILIKQVQAPEDAANAPTLPPPLRPSPQPVQSTTPNQGNTEPTSPTTAPPRNPRPSFISLFMWHLRSDPQARIWIGMFLCLTFIVRVIVSPSLALFFVGSMYSLFWLPQIIRSVRCGRSSVLTAEYMIGTSICRLWFPLYFLANVSNVLDVEPRRWVYILAVFVLFQVGVVLLQQWLGPAFFLPARLATTQTYNYHPPLSNVHDPEAPDQSLGDCSICMEGIYVNDSKQLQQVTSGLLHTVGARKNYSLAPCHHLFHTECLEKWLAVKNICPQCRRPLPPL</sequence>
<evidence type="ECO:0000256" key="4">
    <source>
        <dbReference type="ARBA" id="ARBA00012483"/>
    </source>
</evidence>
<dbReference type="InterPro" id="IPR001841">
    <property type="entry name" value="Znf_RING"/>
</dbReference>